<feature type="active site" description="Nucleophile" evidence="14">
    <location>
        <position position="388"/>
    </location>
</feature>
<dbReference type="Gene3D" id="3.40.50.150">
    <property type="entry name" value="Vaccinia Virus protein VP39"/>
    <property type="match status" value="1"/>
</dbReference>
<dbReference type="CDD" id="cd02440">
    <property type="entry name" value="AdoMet_MTases"/>
    <property type="match status" value="1"/>
</dbReference>
<dbReference type="InterPro" id="IPR029063">
    <property type="entry name" value="SAM-dependent_MTases_sf"/>
</dbReference>
<dbReference type="InterPro" id="IPR049560">
    <property type="entry name" value="MeTrfase_RsmB-F_NOP2_cat"/>
</dbReference>
<keyword evidence="17" id="KW-1185">Reference proteome</keyword>
<dbReference type="InterPro" id="IPR001678">
    <property type="entry name" value="MeTrfase_RsmB-F_NOP2_dom"/>
</dbReference>
<evidence type="ECO:0000256" key="1">
    <source>
        <dbReference type="ARBA" id="ARBA00002724"/>
    </source>
</evidence>
<evidence type="ECO:0000256" key="11">
    <source>
        <dbReference type="ARBA" id="ARBA00030399"/>
    </source>
</evidence>
<dbReference type="FunFam" id="1.10.940.10:FF:000006">
    <property type="entry name" value="16S rRNA (Cytosine(967)-C(5))-methyltransferase RsmB"/>
    <property type="match status" value="1"/>
</dbReference>
<evidence type="ECO:0000256" key="6">
    <source>
        <dbReference type="ARBA" id="ARBA00022552"/>
    </source>
</evidence>
<evidence type="ECO:0000256" key="4">
    <source>
        <dbReference type="ARBA" id="ARBA00012140"/>
    </source>
</evidence>
<comment type="catalytic activity">
    <reaction evidence="13">
        <text>cytidine(967) in 16S rRNA + S-adenosyl-L-methionine = 5-methylcytidine(967) in 16S rRNA + S-adenosyl-L-homocysteine + H(+)</text>
        <dbReference type="Rhea" id="RHEA:42748"/>
        <dbReference type="Rhea" id="RHEA-COMP:10219"/>
        <dbReference type="Rhea" id="RHEA-COMP:10220"/>
        <dbReference type="ChEBI" id="CHEBI:15378"/>
        <dbReference type="ChEBI" id="CHEBI:57856"/>
        <dbReference type="ChEBI" id="CHEBI:59789"/>
        <dbReference type="ChEBI" id="CHEBI:74483"/>
        <dbReference type="ChEBI" id="CHEBI:82748"/>
        <dbReference type="EC" id="2.1.1.176"/>
    </reaction>
</comment>
<feature type="binding site" evidence="14">
    <location>
        <begin position="266"/>
        <end position="272"/>
    </location>
    <ligand>
        <name>S-adenosyl-L-methionine</name>
        <dbReference type="ChEBI" id="CHEBI:59789"/>
    </ligand>
</feature>
<evidence type="ECO:0000313" key="17">
    <source>
        <dbReference type="Proteomes" id="UP000233534"/>
    </source>
</evidence>
<accession>A0A2K9EL91</accession>
<evidence type="ECO:0000256" key="14">
    <source>
        <dbReference type="PROSITE-ProRule" id="PRU01023"/>
    </source>
</evidence>
<keyword evidence="9 14" id="KW-0949">S-adenosyl-L-methionine</keyword>
<dbReference type="Pfam" id="PF01029">
    <property type="entry name" value="NusB"/>
    <property type="match status" value="1"/>
</dbReference>
<evidence type="ECO:0000259" key="15">
    <source>
        <dbReference type="PROSITE" id="PS51686"/>
    </source>
</evidence>
<dbReference type="Pfam" id="PF22458">
    <property type="entry name" value="RsmF-B_ferredox"/>
    <property type="match status" value="1"/>
</dbReference>
<feature type="binding site" evidence="14">
    <location>
        <position position="335"/>
    </location>
    <ligand>
        <name>S-adenosyl-L-methionine</name>
        <dbReference type="ChEBI" id="CHEBI:59789"/>
    </ligand>
</feature>
<evidence type="ECO:0000256" key="13">
    <source>
        <dbReference type="ARBA" id="ARBA00047283"/>
    </source>
</evidence>
<feature type="binding site" evidence="14">
    <location>
        <position position="290"/>
    </location>
    <ligand>
        <name>S-adenosyl-L-methionine</name>
        <dbReference type="ChEBI" id="CHEBI:59789"/>
    </ligand>
</feature>
<dbReference type="PRINTS" id="PR02008">
    <property type="entry name" value="RCMTFAMILY"/>
</dbReference>
<dbReference type="KEGG" id="hsc:HVS_07170"/>
<dbReference type="GO" id="GO:0006355">
    <property type="term" value="P:regulation of DNA-templated transcription"/>
    <property type="evidence" value="ECO:0007669"/>
    <property type="project" value="InterPro"/>
</dbReference>
<dbReference type="PROSITE" id="PS51686">
    <property type="entry name" value="SAM_MT_RSMB_NOP"/>
    <property type="match status" value="1"/>
</dbReference>
<evidence type="ECO:0000256" key="5">
    <source>
        <dbReference type="ARBA" id="ARBA00022490"/>
    </source>
</evidence>
<keyword evidence="7 14" id="KW-0489">Methyltransferase</keyword>
<dbReference type="Proteomes" id="UP000233534">
    <property type="component" value="Chromosome"/>
</dbReference>
<dbReference type="NCBIfam" id="NF011494">
    <property type="entry name" value="PRK14902.1"/>
    <property type="match status" value="1"/>
</dbReference>
<evidence type="ECO:0000256" key="10">
    <source>
        <dbReference type="ARBA" id="ARBA00022884"/>
    </source>
</evidence>
<dbReference type="EMBL" id="CP025197">
    <property type="protein sequence ID" value="AUG57351.1"/>
    <property type="molecule type" value="Genomic_DNA"/>
</dbReference>
<dbReference type="InterPro" id="IPR011023">
    <property type="entry name" value="Nop2p"/>
</dbReference>
<keyword evidence="6" id="KW-0698">rRNA processing</keyword>
<dbReference type="SUPFAM" id="SSF48013">
    <property type="entry name" value="NusB-like"/>
    <property type="match status" value="1"/>
</dbReference>
<dbReference type="SUPFAM" id="SSF53335">
    <property type="entry name" value="S-adenosyl-L-methionine-dependent methyltransferases"/>
    <property type="match status" value="1"/>
</dbReference>
<feature type="domain" description="SAM-dependent MTase RsmB/NOP-type" evidence="15">
    <location>
        <begin position="176"/>
        <end position="456"/>
    </location>
</feature>
<dbReference type="AlphaFoldDB" id="A0A2K9EL91"/>
<dbReference type="FunFam" id="3.30.70.1170:FF:000003">
    <property type="entry name" value="16S rRNA (Cytosine(967)-C(5))-methyltransferase RsmB"/>
    <property type="match status" value="1"/>
</dbReference>
<feature type="binding site" evidence="14">
    <location>
        <position position="317"/>
    </location>
    <ligand>
        <name>S-adenosyl-L-methionine</name>
        <dbReference type="ChEBI" id="CHEBI:59789"/>
    </ligand>
</feature>
<dbReference type="NCBIfam" id="TIGR00563">
    <property type="entry name" value="rsmB"/>
    <property type="match status" value="1"/>
</dbReference>
<evidence type="ECO:0000256" key="7">
    <source>
        <dbReference type="ARBA" id="ARBA00022603"/>
    </source>
</evidence>
<dbReference type="EC" id="2.1.1.176" evidence="4"/>
<dbReference type="InterPro" id="IPR054728">
    <property type="entry name" value="RsmB-like_ferredoxin"/>
</dbReference>
<dbReference type="FunFam" id="3.40.50.150:FF:000022">
    <property type="entry name" value="Ribosomal RNA small subunit methyltransferase B"/>
    <property type="match status" value="1"/>
</dbReference>
<dbReference type="PROSITE" id="PS01153">
    <property type="entry name" value="NOL1_NOP2_SUN"/>
    <property type="match status" value="1"/>
</dbReference>
<name>A0A2K9EL91_9FIRM</name>
<dbReference type="InterPro" id="IPR018314">
    <property type="entry name" value="RsmB/NOL1/NOP2-like_CS"/>
</dbReference>
<keyword evidence="10 14" id="KW-0694">RNA-binding</keyword>
<dbReference type="Pfam" id="PF01189">
    <property type="entry name" value="Methyltr_RsmB-F"/>
    <property type="match status" value="1"/>
</dbReference>
<comment type="similarity">
    <text evidence="3 14">Belongs to the class I-like SAM-binding methyltransferase superfamily. RsmB/NOP family.</text>
</comment>
<reference evidence="16 17" key="1">
    <citation type="submission" date="2017-12" db="EMBL/GenBank/DDBJ databases">
        <title>Complete genome sequence of Herbivorax saccincola GGR1, a novel Cellulosome-producing hydrolytic bacterium in a thermophilic biogas plant, established by Illumina and Nanopore MinION sequencing.</title>
        <authorList>
            <person name="Pechtl A."/>
            <person name="Ruckert C."/>
            <person name="Koeck D.E."/>
            <person name="Maus I."/>
            <person name="Winkler A."/>
            <person name="Kalinowski J."/>
            <person name="Puhler A."/>
            <person name="Schwarz W.W."/>
            <person name="Zverlov V.V."/>
            <person name="Schluter A."/>
            <person name="Liebl W."/>
        </authorList>
    </citation>
    <scope>NUCLEOTIDE SEQUENCE [LARGE SCALE GENOMIC DNA]</scope>
    <source>
        <strain evidence="17">SR1</strain>
    </source>
</reference>
<evidence type="ECO:0000313" key="16">
    <source>
        <dbReference type="EMBL" id="AUG57351.1"/>
    </source>
</evidence>
<keyword evidence="8 14" id="KW-0808">Transferase</keyword>
<dbReference type="Gene3D" id="3.30.70.1170">
    <property type="entry name" value="Sun protein, domain 3"/>
    <property type="match status" value="1"/>
</dbReference>
<dbReference type="InterPro" id="IPR004573">
    <property type="entry name" value="rRNA_ssu_MeTfrase_B"/>
</dbReference>
<dbReference type="InterPro" id="IPR023267">
    <property type="entry name" value="RCMT"/>
</dbReference>
<sequence>MNKINIDIPRETAVKILYDIDKNGAYSNISLGKHLDNGKLKDIDRAFITELVYGILKWKLTIDFIISRFSKIKLKKISPWILNILRTGVYQIIFTDKVPVSAACNESVKLAKKYGHAASSKYVNGVLRNISRNKDAIKYPDKKGNLSEFLSIKYSHPLWMVDEWLKRHGEEFTEELLKSNNETPHFTIRANTLKISRDSLKKILEEDGFEVEFGQYLDEALIIKNPKSLQRMDAFNKGYFQVQDESSMLAGRVLNPKPGDFVLDVCSAPGGKTTHLAQLMDNRGRIVARDIYEHKIELINQAVKRLGIGIIETEVFDATLFDEKLEGRVDKVLVDAPCTGLGIIRRKPDIKWTREKEDKNEIIKLQKKILYTSSKYVKKGGIIVYSTCTIEPEENENIIEEFLKDNKDFYLENPWESLPEKIRDLFKNVNGKREYIQLYPNKHNVDGFFIAKLKKRS</sequence>
<evidence type="ECO:0000256" key="9">
    <source>
        <dbReference type="ARBA" id="ARBA00022691"/>
    </source>
</evidence>
<dbReference type="NCBIfam" id="TIGR00446">
    <property type="entry name" value="nop2p"/>
    <property type="match status" value="1"/>
</dbReference>
<evidence type="ECO:0000256" key="12">
    <source>
        <dbReference type="ARBA" id="ARBA00031088"/>
    </source>
</evidence>
<keyword evidence="5" id="KW-0963">Cytoplasm</keyword>
<dbReference type="InterPro" id="IPR035926">
    <property type="entry name" value="NusB-like_sf"/>
</dbReference>
<dbReference type="GO" id="GO:0008649">
    <property type="term" value="F:rRNA methyltransferase activity"/>
    <property type="evidence" value="ECO:0007669"/>
    <property type="project" value="InterPro"/>
</dbReference>
<gene>
    <name evidence="16" type="primary">rsmB</name>
    <name evidence="16" type="ORF">HVS_07170</name>
</gene>
<comment type="subcellular location">
    <subcellularLocation>
        <location evidence="2">Cytoplasm</location>
    </subcellularLocation>
</comment>
<protein>
    <recommendedName>
        <fullName evidence="4">16S rRNA (cytosine(967)-C(5))-methyltransferase</fullName>
        <ecNumber evidence="4">2.1.1.176</ecNumber>
    </recommendedName>
    <alternativeName>
        <fullName evidence="11">16S rRNA m5C967 methyltransferase</fullName>
    </alternativeName>
    <alternativeName>
        <fullName evidence="12">rRNA (cytosine-C(5)-)-methyltransferase RsmB</fullName>
    </alternativeName>
</protein>
<proteinExistence type="inferred from homology"/>
<dbReference type="GO" id="GO:0003723">
    <property type="term" value="F:RNA binding"/>
    <property type="evidence" value="ECO:0007669"/>
    <property type="project" value="UniProtKB-UniRule"/>
</dbReference>
<dbReference type="InterPro" id="IPR006027">
    <property type="entry name" value="NusB_RsmB_TIM44"/>
</dbReference>
<dbReference type="GO" id="GO:0005737">
    <property type="term" value="C:cytoplasm"/>
    <property type="evidence" value="ECO:0007669"/>
    <property type="project" value="UniProtKB-SubCell"/>
</dbReference>
<evidence type="ECO:0000256" key="2">
    <source>
        <dbReference type="ARBA" id="ARBA00004496"/>
    </source>
</evidence>
<dbReference type="Gene3D" id="1.10.940.10">
    <property type="entry name" value="NusB-like"/>
    <property type="match status" value="1"/>
</dbReference>
<organism evidence="16 17">
    <name type="scientific">Acetivibrio saccincola</name>
    <dbReference type="NCBI Taxonomy" id="1677857"/>
    <lineage>
        <taxon>Bacteria</taxon>
        <taxon>Bacillati</taxon>
        <taxon>Bacillota</taxon>
        <taxon>Clostridia</taxon>
        <taxon>Eubacteriales</taxon>
        <taxon>Oscillospiraceae</taxon>
        <taxon>Acetivibrio</taxon>
    </lineage>
</organism>
<evidence type="ECO:0000256" key="3">
    <source>
        <dbReference type="ARBA" id="ARBA00007494"/>
    </source>
</evidence>
<dbReference type="PANTHER" id="PTHR22807">
    <property type="entry name" value="NOP2 YEAST -RELATED NOL1/NOP2/FMU SUN DOMAIN-CONTAINING"/>
    <property type="match status" value="1"/>
</dbReference>
<comment type="function">
    <text evidence="1">Specifically methylates the cytosine at position 967 (m5C967) of 16S rRNA.</text>
</comment>
<evidence type="ECO:0000256" key="8">
    <source>
        <dbReference type="ARBA" id="ARBA00022679"/>
    </source>
</evidence>
<dbReference type="PANTHER" id="PTHR22807:SF53">
    <property type="entry name" value="RIBOSOMAL RNA SMALL SUBUNIT METHYLTRANSFERASE B-RELATED"/>
    <property type="match status" value="1"/>
</dbReference>